<protein>
    <submittedName>
        <fullName evidence="2">Uncharacterized protein</fullName>
    </submittedName>
</protein>
<proteinExistence type="predicted"/>
<sequence>MSTHGLILADLHKQRNMIKAGRTRITLMCTTSRENLEVALKRNFVNFHDHVLDVSGAFNYFRNGSASGKASPYYSRNRPAGIDSVPKI</sequence>
<dbReference type="AlphaFoldDB" id="A0A8H3LRZ1"/>
<reference evidence="2" key="1">
    <citation type="submission" date="2019-10" db="EMBL/GenBank/DDBJ databases">
        <title>Conservation and host-specific expression of non-tandemly repeated heterogenous ribosome RNA gene in arbuscular mycorrhizal fungi.</title>
        <authorList>
            <person name="Maeda T."/>
            <person name="Kobayashi Y."/>
            <person name="Nakagawa T."/>
            <person name="Ezawa T."/>
            <person name="Yamaguchi K."/>
            <person name="Bino T."/>
            <person name="Nishimoto Y."/>
            <person name="Shigenobu S."/>
            <person name="Kawaguchi M."/>
        </authorList>
    </citation>
    <scope>NUCLEOTIDE SEQUENCE</scope>
    <source>
        <strain evidence="2">HR1</strain>
    </source>
</reference>
<dbReference type="Proteomes" id="UP000615446">
    <property type="component" value="Unassembled WGS sequence"/>
</dbReference>
<evidence type="ECO:0000313" key="2">
    <source>
        <dbReference type="EMBL" id="GES90254.1"/>
    </source>
</evidence>
<comment type="caution">
    <text evidence="2">The sequence shown here is derived from an EMBL/GenBank/DDBJ whole genome shotgun (WGS) entry which is preliminary data.</text>
</comment>
<feature type="region of interest" description="Disordered" evidence="1">
    <location>
        <begin position="67"/>
        <end position="88"/>
    </location>
</feature>
<organism evidence="2 3">
    <name type="scientific">Rhizophagus clarus</name>
    <dbReference type="NCBI Taxonomy" id="94130"/>
    <lineage>
        <taxon>Eukaryota</taxon>
        <taxon>Fungi</taxon>
        <taxon>Fungi incertae sedis</taxon>
        <taxon>Mucoromycota</taxon>
        <taxon>Glomeromycotina</taxon>
        <taxon>Glomeromycetes</taxon>
        <taxon>Glomerales</taxon>
        <taxon>Glomeraceae</taxon>
        <taxon>Rhizophagus</taxon>
    </lineage>
</organism>
<evidence type="ECO:0000313" key="3">
    <source>
        <dbReference type="Proteomes" id="UP000615446"/>
    </source>
</evidence>
<evidence type="ECO:0000256" key="1">
    <source>
        <dbReference type="SAM" id="MobiDB-lite"/>
    </source>
</evidence>
<name>A0A8H3LRZ1_9GLOM</name>
<accession>A0A8H3LRZ1</accession>
<dbReference type="EMBL" id="BLAL01000194">
    <property type="protein sequence ID" value="GES90254.1"/>
    <property type="molecule type" value="Genomic_DNA"/>
</dbReference>
<gene>
    <name evidence="2" type="ORF">RCL2_001711500</name>
</gene>